<proteinExistence type="predicted"/>
<dbReference type="Proteomes" id="UP001281761">
    <property type="component" value="Unassembled WGS sequence"/>
</dbReference>
<accession>A0ABQ9WTJ5</accession>
<protein>
    <submittedName>
        <fullName evidence="1">Uncharacterized protein</fullName>
    </submittedName>
</protein>
<gene>
    <name evidence="1" type="ORF">BLNAU_23363</name>
</gene>
<reference evidence="1 2" key="1">
    <citation type="journal article" date="2022" name="bioRxiv">
        <title>Genomics of Preaxostyla Flagellates Illuminates Evolutionary Transitions and the Path Towards Mitochondrial Loss.</title>
        <authorList>
            <person name="Novak L.V.F."/>
            <person name="Treitli S.C."/>
            <person name="Pyrih J."/>
            <person name="Halakuc P."/>
            <person name="Pipaliya S.V."/>
            <person name="Vacek V."/>
            <person name="Brzon O."/>
            <person name="Soukal P."/>
            <person name="Eme L."/>
            <person name="Dacks J.B."/>
            <person name="Karnkowska A."/>
            <person name="Elias M."/>
            <person name="Hampl V."/>
        </authorList>
    </citation>
    <scope>NUCLEOTIDE SEQUENCE [LARGE SCALE GENOMIC DNA]</scope>
    <source>
        <strain evidence="1">NAU3</strain>
        <tissue evidence="1">Gut</tissue>
    </source>
</reference>
<evidence type="ECO:0000313" key="2">
    <source>
        <dbReference type="Proteomes" id="UP001281761"/>
    </source>
</evidence>
<dbReference type="EMBL" id="JARBJD010000470">
    <property type="protein sequence ID" value="KAK2941741.1"/>
    <property type="molecule type" value="Genomic_DNA"/>
</dbReference>
<keyword evidence="2" id="KW-1185">Reference proteome</keyword>
<comment type="caution">
    <text evidence="1">The sequence shown here is derived from an EMBL/GenBank/DDBJ whole genome shotgun (WGS) entry which is preliminary data.</text>
</comment>
<name>A0ABQ9WTJ5_9EUKA</name>
<organism evidence="1 2">
    <name type="scientific">Blattamonas nauphoetae</name>
    <dbReference type="NCBI Taxonomy" id="2049346"/>
    <lineage>
        <taxon>Eukaryota</taxon>
        <taxon>Metamonada</taxon>
        <taxon>Preaxostyla</taxon>
        <taxon>Oxymonadida</taxon>
        <taxon>Blattamonas</taxon>
    </lineage>
</organism>
<sequence>MRGRTNIDAIDTRANRRRKFRRICNKLKVGCRIFSLSLIRHTNPLFCPYAFYQPGSDIHPRHINYSIFKIIAARICLQN</sequence>
<evidence type="ECO:0000313" key="1">
    <source>
        <dbReference type="EMBL" id="KAK2941741.1"/>
    </source>
</evidence>